<dbReference type="eggNOG" id="ENOG502QU51">
    <property type="taxonomic scope" value="Eukaryota"/>
</dbReference>
<protein>
    <submittedName>
        <fullName evidence="3">SfiI-subtelomeric related protein family member, putative</fullName>
    </submittedName>
</protein>
<keyword evidence="4" id="KW-1185">Reference proteome</keyword>
<proteinExistence type="predicted"/>
<feature type="compositionally biased region" description="Polar residues" evidence="1">
    <location>
        <begin position="49"/>
        <end position="58"/>
    </location>
</feature>
<dbReference type="EMBL" id="CR940347">
    <property type="protein sequence ID" value="CAI74020.1"/>
    <property type="molecule type" value="Genomic_DNA"/>
</dbReference>
<name>Q4UFW9_THEAN</name>
<dbReference type="Proteomes" id="UP000001950">
    <property type="component" value="Chromosome 1"/>
</dbReference>
<evidence type="ECO:0000313" key="4">
    <source>
        <dbReference type="Proteomes" id="UP000001950"/>
    </source>
</evidence>
<feature type="signal peptide" evidence="2">
    <location>
        <begin position="1"/>
        <end position="25"/>
    </location>
</feature>
<dbReference type="GeneID" id="3864321"/>
<dbReference type="KEGG" id="tan:TA18880"/>
<feature type="compositionally biased region" description="Low complexity" evidence="1">
    <location>
        <begin position="27"/>
        <end position="46"/>
    </location>
</feature>
<dbReference type="STRING" id="5874.Q4UFW9"/>
<dbReference type="InterPro" id="IPR007480">
    <property type="entry name" value="DUF529"/>
</dbReference>
<dbReference type="AlphaFoldDB" id="Q4UFW9"/>
<feature type="region of interest" description="Disordered" evidence="1">
    <location>
        <begin position="250"/>
        <end position="292"/>
    </location>
</feature>
<evidence type="ECO:0000313" key="3">
    <source>
        <dbReference type="EMBL" id="CAI74020.1"/>
    </source>
</evidence>
<dbReference type="VEuPathDB" id="PiroplasmaDB:TA18880"/>
<organism evidence="3 4">
    <name type="scientific">Theileria annulata</name>
    <dbReference type="NCBI Taxonomy" id="5874"/>
    <lineage>
        <taxon>Eukaryota</taxon>
        <taxon>Sar</taxon>
        <taxon>Alveolata</taxon>
        <taxon>Apicomplexa</taxon>
        <taxon>Aconoidasida</taxon>
        <taxon>Piroplasmida</taxon>
        <taxon>Theileriidae</taxon>
        <taxon>Theileria</taxon>
    </lineage>
</organism>
<dbReference type="InParanoid" id="Q4UFW9"/>
<gene>
    <name evidence="3" type="ORF">TA18880</name>
</gene>
<sequence>MKICIISLSLLYYITFINQWNFVESHPTSSSNDSTTTETAPETNPTPISPESTKSTNVLSSSYHAGTSIIPSESSISTEIKNTQSTNEFDYSRDDDFHKYTPKSGHVFSKVSMGTDVLWESKDDLYGIEVMFIEGVRYLAILLNDNTFILFLQLAGQWKDITDTKCDVSKLRFFGENDTELKSSDYKVFIFRFFFTFTFNTGVKCQKIKHGNEFVWKHDDDPNYKSIKSFSLGLGSNKFFIKNQSDQTKELDTIQSTSPTKTQVQSPTPETTPVTSGESETQTKPTTTVTPE</sequence>
<dbReference type="Pfam" id="PF04385">
    <property type="entry name" value="FAINT"/>
    <property type="match status" value="2"/>
</dbReference>
<feature type="chain" id="PRO_5004245070" evidence="2">
    <location>
        <begin position="26"/>
        <end position="292"/>
    </location>
</feature>
<feature type="compositionally biased region" description="Polar residues" evidence="1">
    <location>
        <begin position="253"/>
        <end position="280"/>
    </location>
</feature>
<reference evidence="3 4" key="1">
    <citation type="journal article" date="2005" name="Science">
        <title>Genome of the host-cell transforming parasite Theileria annulata compared with T. parva.</title>
        <authorList>
            <person name="Pain A."/>
            <person name="Renauld H."/>
            <person name="Berriman M."/>
            <person name="Murphy L."/>
            <person name="Yeats C.A."/>
            <person name="Weir W."/>
            <person name="Kerhornou A."/>
            <person name="Aslett M."/>
            <person name="Bishop R."/>
            <person name="Bouchier C."/>
            <person name="Cochet M."/>
            <person name="Coulson R.M.R."/>
            <person name="Cronin A."/>
            <person name="de Villiers E.P."/>
            <person name="Fraser A."/>
            <person name="Fosker N."/>
            <person name="Gardner M."/>
            <person name="Goble A."/>
            <person name="Griffiths-Jones S."/>
            <person name="Harris D.E."/>
            <person name="Katzer F."/>
            <person name="Larke N."/>
            <person name="Lord A."/>
            <person name="Maser P."/>
            <person name="McKellar S."/>
            <person name="Mooney P."/>
            <person name="Morton F."/>
            <person name="Nene V."/>
            <person name="O'Neil S."/>
            <person name="Price C."/>
            <person name="Quail M.A."/>
            <person name="Rabbinowitsch E."/>
            <person name="Rawlings N.D."/>
            <person name="Rutter S."/>
            <person name="Saunders D."/>
            <person name="Seeger K."/>
            <person name="Shah T."/>
            <person name="Squares R."/>
            <person name="Squares S."/>
            <person name="Tivey A."/>
            <person name="Walker A.R."/>
            <person name="Woodward J."/>
            <person name="Dobbelaere D.A.E."/>
            <person name="Langsley G."/>
            <person name="Rajandream M.A."/>
            <person name="McKeever D."/>
            <person name="Shiels B."/>
            <person name="Tait A."/>
            <person name="Barrell B.G."/>
            <person name="Hall N."/>
        </authorList>
    </citation>
    <scope>NUCLEOTIDE SEQUENCE [LARGE SCALE GENOMIC DNA]</scope>
    <source>
        <strain evidence="4">Ankara</strain>
    </source>
</reference>
<accession>Q4UFW9</accession>
<feature type="region of interest" description="Disordered" evidence="1">
    <location>
        <begin position="27"/>
        <end position="58"/>
    </location>
</feature>
<evidence type="ECO:0000256" key="1">
    <source>
        <dbReference type="SAM" id="MobiDB-lite"/>
    </source>
</evidence>
<keyword evidence="2" id="KW-0732">Signal</keyword>
<dbReference type="OMA" id="ATDNDHA"/>
<evidence type="ECO:0000256" key="2">
    <source>
        <dbReference type="SAM" id="SignalP"/>
    </source>
</evidence>
<dbReference type="RefSeq" id="XP_954700.1">
    <property type="nucleotide sequence ID" value="XM_949607.1"/>
</dbReference>
<feature type="compositionally biased region" description="Low complexity" evidence="1">
    <location>
        <begin position="282"/>
        <end position="292"/>
    </location>
</feature>